<protein>
    <recommendedName>
        <fullName evidence="3">Secreted protein</fullName>
    </recommendedName>
</protein>
<comment type="caution">
    <text evidence="1">The sequence shown here is derived from an EMBL/GenBank/DDBJ whole genome shotgun (WGS) entry which is preliminary data.</text>
</comment>
<organism evidence="1 2">
    <name type="scientific">Streptomyces cremeus</name>
    <dbReference type="NCBI Taxonomy" id="66881"/>
    <lineage>
        <taxon>Bacteria</taxon>
        <taxon>Bacillati</taxon>
        <taxon>Actinomycetota</taxon>
        <taxon>Actinomycetes</taxon>
        <taxon>Kitasatosporales</taxon>
        <taxon>Streptomycetaceae</taxon>
        <taxon>Streptomyces</taxon>
    </lineage>
</organism>
<dbReference type="PROSITE" id="PS51257">
    <property type="entry name" value="PROKAR_LIPOPROTEIN"/>
    <property type="match status" value="1"/>
</dbReference>
<proteinExistence type="predicted"/>
<evidence type="ECO:0000313" key="2">
    <source>
        <dbReference type="Proteomes" id="UP001589718"/>
    </source>
</evidence>
<dbReference type="EMBL" id="JBHMCR010000008">
    <property type="protein sequence ID" value="MFB9521387.1"/>
    <property type="molecule type" value="Genomic_DNA"/>
</dbReference>
<evidence type="ECO:0000313" key="1">
    <source>
        <dbReference type="EMBL" id="MFB9521387.1"/>
    </source>
</evidence>
<accession>A0ABV5PDV8</accession>
<evidence type="ECO:0008006" key="3">
    <source>
        <dbReference type="Google" id="ProtNLM"/>
    </source>
</evidence>
<dbReference type="Proteomes" id="UP001589718">
    <property type="component" value="Unassembled WGS sequence"/>
</dbReference>
<sequence>MRATARDAARAVGAAAVASLVLGCAAQSQDTASRPPEAVIRPVGSQQTLDVAENLLERDCMRRSGFDFWVTPPAAPGTRREFPYVVDDVAWAKEHGYGSDQRAALRRAADADPNKRYLLSLDPRRRTSLVAALNGPRPTGLAVDLPNGARISHSDEGCTAEAERRLYGDLPAWFRATRTVRFLKGERVAAVQQDARYRSARDRWAACMRADGLPYSDPRESRAAADPERGADRARETRTAVAEATCAVSTGFSRVAADLDTSYGTSARRRHPRVYADLARLTRAALPRARAVVARG</sequence>
<keyword evidence="2" id="KW-1185">Reference proteome</keyword>
<gene>
    <name evidence="1" type="ORF">ACFFTU_15695</name>
</gene>
<name>A0ABV5PDV8_STRCM</name>
<dbReference type="RefSeq" id="WP_345227165.1">
    <property type="nucleotide sequence ID" value="NZ_BAAAXE010000014.1"/>
</dbReference>
<reference evidence="1 2" key="1">
    <citation type="submission" date="2024-09" db="EMBL/GenBank/DDBJ databases">
        <authorList>
            <person name="Sun Q."/>
            <person name="Mori K."/>
        </authorList>
    </citation>
    <scope>NUCLEOTIDE SEQUENCE [LARGE SCALE GENOMIC DNA]</scope>
    <source>
        <strain evidence="1 2">JCM 4362</strain>
    </source>
</reference>